<keyword evidence="2" id="KW-1185">Reference proteome</keyword>
<name>A0A078A215_STYLE</name>
<dbReference type="Proteomes" id="UP000039865">
    <property type="component" value="Unassembled WGS sequence"/>
</dbReference>
<organism evidence="1 2">
    <name type="scientific">Stylonychia lemnae</name>
    <name type="common">Ciliate</name>
    <dbReference type="NCBI Taxonomy" id="5949"/>
    <lineage>
        <taxon>Eukaryota</taxon>
        <taxon>Sar</taxon>
        <taxon>Alveolata</taxon>
        <taxon>Ciliophora</taxon>
        <taxon>Intramacronucleata</taxon>
        <taxon>Spirotrichea</taxon>
        <taxon>Stichotrichia</taxon>
        <taxon>Sporadotrichida</taxon>
        <taxon>Oxytrichidae</taxon>
        <taxon>Stylonychinae</taxon>
        <taxon>Stylonychia</taxon>
    </lineage>
</organism>
<gene>
    <name evidence="1" type="primary">Contig7121.g7609</name>
    <name evidence="1" type="ORF">STYLEM_4847</name>
</gene>
<evidence type="ECO:0000313" key="2">
    <source>
        <dbReference type="Proteomes" id="UP000039865"/>
    </source>
</evidence>
<dbReference type="EMBL" id="CCKQ01004698">
    <property type="protein sequence ID" value="CDW75852.1"/>
    <property type="molecule type" value="Genomic_DNA"/>
</dbReference>
<evidence type="ECO:0000313" key="1">
    <source>
        <dbReference type="EMBL" id="CDW75852.1"/>
    </source>
</evidence>
<protein>
    <submittedName>
        <fullName evidence="1">Uncharacterized protein</fullName>
    </submittedName>
</protein>
<dbReference type="AlphaFoldDB" id="A0A078A215"/>
<accession>A0A078A215</accession>
<sequence length="282" mass="33871">MLRSQQKYLEVYQEIYSKIPQIVSMFYQKQIYDPRLKKENGFNAFYYDESTLQLIPEQEGRYADPEPLQINSSLDTQFPQILQNINHKINQRKLKEKIQSIELEMIITDEDQFKQKDQNFQAKSEFILKQFAINLQQVKDLIKLEITDMNDCIQVQQLDALQYRDHLSVRMICYNKKLRNILCYRQYLNDDEDRKYTKDYLQTKLPRTMDNHLNQIIKKIPLSHLDAAKRTVENITLQISQELLKDEYVSTILSNTKNWLKYDKKLYLEKIQKGLCQIYSSN</sequence>
<proteinExistence type="predicted"/>
<reference evidence="1 2" key="1">
    <citation type="submission" date="2014-06" db="EMBL/GenBank/DDBJ databases">
        <authorList>
            <person name="Swart Estienne"/>
        </authorList>
    </citation>
    <scope>NUCLEOTIDE SEQUENCE [LARGE SCALE GENOMIC DNA]</scope>
    <source>
        <strain evidence="1 2">130c</strain>
    </source>
</reference>
<dbReference type="InParanoid" id="A0A078A215"/>